<organism evidence="1 2">
    <name type="scientific">Heterotrigona itama</name>
    <dbReference type="NCBI Taxonomy" id="395501"/>
    <lineage>
        <taxon>Eukaryota</taxon>
        <taxon>Metazoa</taxon>
        <taxon>Ecdysozoa</taxon>
        <taxon>Arthropoda</taxon>
        <taxon>Hexapoda</taxon>
        <taxon>Insecta</taxon>
        <taxon>Pterygota</taxon>
        <taxon>Neoptera</taxon>
        <taxon>Endopterygota</taxon>
        <taxon>Hymenoptera</taxon>
        <taxon>Apocrita</taxon>
        <taxon>Aculeata</taxon>
        <taxon>Apoidea</taxon>
        <taxon>Anthophila</taxon>
        <taxon>Apidae</taxon>
        <taxon>Heterotrigona</taxon>
    </lineage>
</organism>
<keyword evidence="2" id="KW-1185">Reference proteome</keyword>
<dbReference type="AlphaFoldDB" id="A0A6V7HFE8"/>
<comment type="caution">
    <text evidence="1">The sequence shown here is derived from an EMBL/GenBank/DDBJ whole genome shotgun (WGS) entry which is preliminary data.</text>
</comment>
<evidence type="ECO:0008006" key="3">
    <source>
        <dbReference type="Google" id="ProtNLM"/>
    </source>
</evidence>
<dbReference type="OrthoDB" id="6754815at2759"/>
<accession>A0A6V7HFE8</accession>
<gene>
    <name evidence="1" type="ORF">MHI_LOCUS828815</name>
</gene>
<proteinExistence type="predicted"/>
<dbReference type="EMBL" id="CAJDYZ010011078">
    <property type="protein sequence ID" value="CAD1478861.1"/>
    <property type="molecule type" value="Genomic_DNA"/>
</dbReference>
<evidence type="ECO:0000313" key="1">
    <source>
        <dbReference type="EMBL" id="CAD1478861.1"/>
    </source>
</evidence>
<sequence>MTRNVKGKKSAKRLPKRRVRKFWPTKIAALIVSAIQDLRETKGSTPSKIIGYISYASDMADGKVKRQVSFSIRDPVKSVLKRGLKYGILRRRRGHYFLPTGDELDRANRVALRFAKLTLPSSATRPAKSNALLHGKVARRGSKSAMRSRRTKRLVPFRPVLISPTVSLANVDDL</sequence>
<name>A0A6V7HFE8_9HYME</name>
<evidence type="ECO:0000313" key="2">
    <source>
        <dbReference type="Proteomes" id="UP000752696"/>
    </source>
</evidence>
<reference evidence="1" key="1">
    <citation type="submission" date="2020-07" db="EMBL/GenBank/DDBJ databases">
        <authorList>
            <person name="Nazaruddin N."/>
        </authorList>
    </citation>
    <scope>NUCLEOTIDE SEQUENCE</scope>
</reference>
<dbReference type="Proteomes" id="UP000752696">
    <property type="component" value="Unassembled WGS sequence"/>
</dbReference>
<protein>
    <recommendedName>
        <fullName evidence="3">H15 domain-containing protein</fullName>
    </recommendedName>
</protein>